<evidence type="ECO:0000256" key="1">
    <source>
        <dbReference type="ARBA" id="ARBA00010876"/>
    </source>
</evidence>
<dbReference type="CDD" id="cd02869">
    <property type="entry name" value="PseudoU_synth_RluA_like"/>
    <property type="match status" value="1"/>
</dbReference>
<dbReference type="AlphaFoldDB" id="A0AA49GR53"/>
<dbReference type="PANTHER" id="PTHR21600:SF83">
    <property type="entry name" value="PSEUDOURIDYLATE SYNTHASE RPUSD4, MITOCHONDRIAL"/>
    <property type="match status" value="1"/>
</dbReference>
<reference evidence="4" key="1">
    <citation type="journal article" date="2023" name="Comput. Struct. Biotechnol. J.">
        <title>Discovery of a novel marine Bacteroidetes with a rich repertoire of carbohydrate-active enzymes.</title>
        <authorList>
            <person name="Chen B."/>
            <person name="Liu G."/>
            <person name="Chen Q."/>
            <person name="Wang H."/>
            <person name="Liu L."/>
            <person name="Tang K."/>
        </authorList>
    </citation>
    <scope>NUCLEOTIDE SEQUENCE</scope>
    <source>
        <strain evidence="4">TK19036</strain>
    </source>
</reference>
<evidence type="ECO:0000256" key="2">
    <source>
        <dbReference type="ARBA" id="ARBA00023235"/>
    </source>
</evidence>
<dbReference type="PANTHER" id="PTHR21600">
    <property type="entry name" value="MITOCHONDRIAL RNA PSEUDOURIDINE SYNTHASE"/>
    <property type="match status" value="1"/>
</dbReference>
<name>A0AA49GR53_9BACT</name>
<evidence type="ECO:0000259" key="3">
    <source>
        <dbReference type="Pfam" id="PF00849"/>
    </source>
</evidence>
<protein>
    <submittedName>
        <fullName evidence="4">RluA family pseudouridine synthase</fullName>
    </submittedName>
</protein>
<gene>
    <name evidence="4" type="ORF">K4G66_12285</name>
</gene>
<proteinExistence type="inferred from homology"/>
<dbReference type="GO" id="GO:0006396">
    <property type="term" value="P:RNA processing"/>
    <property type="evidence" value="ECO:0007669"/>
    <property type="project" value="UniProtKB-ARBA"/>
</dbReference>
<comment type="similarity">
    <text evidence="1">Belongs to the pseudouridine synthase RluA family.</text>
</comment>
<feature type="domain" description="Pseudouridine synthase RsuA/RluA-like" evidence="3">
    <location>
        <begin position="13"/>
        <end position="169"/>
    </location>
</feature>
<keyword evidence="2" id="KW-0413">Isomerase</keyword>
<dbReference type="InterPro" id="IPR050188">
    <property type="entry name" value="RluA_PseudoU_synthase"/>
</dbReference>
<evidence type="ECO:0000313" key="4">
    <source>
        <dbReference type="EMBL" id="WKN39470.1"/>
    </source>
</evidence>
<dbReference type="EMBL" id="CP120682">
    <property type="protein sequence ID" value="WKN39470.1"/>
    <property type="molecule type" value="Genomic_DNA"/>
</dbReference>
<dbReference type="InterPro" id="IPR020103">
    <property type="entry name" value="PsdUridine_synth_cat_dom_sf"/>
</dbReference>
<dbReference type="Gene3D" id="3.30.2350.10">
    <property type="entry name" value="Pseudouridine synthase"/>
    <property type="match status" value="1"/>
</dbReference>
<dbReference type="GO" id="GO:0003723">
    <property type="term" value="F:RNA binding"/>
    <property type="evidence" value="ECO:0007669"/>
    <property type="project" value="InterPro"/>
</dbReference>
<organism evidence="4">
    <name type="scientific">Roseihalotalea indica</name>
    <dbReference type="NCBI Taxonomy" id="2867963"/>
    <lineage>
        <taxon>Bacteria</taxon>
        <taxon>Pseudomonadati</taxon>
        <taxon>Bacteroidota</taxon>
        <taxon>Cytophagia</taxon>
        <taxon>Cytophagales</taxon>
        <taxon>Catalimonadaceae</taxon>
        <taxon>Roseihalotalea</taxon>
    </lineage>
</organism>
<accession>A0AA49GR53</accession>
<dbReference type="SUPFAM" id="SSF55120">
    <property type="entry name" value="Pseudouridine synthase"/>
    <property type="match status" value="1"/>
</dbReference>
<dbReference type="InterPro" id="IPR006145">
    <property type="entry name" value="PsdUridine_synth_RsuA/RluA"/>
</dbReference>
<dbReference type="GO" id="GO:0001522">
    <property type="term" value="P:pseudouridine synthesis"/>
    <property type="evidence" value="ECO:0007669"/>
    <property type="project" value="InterPro"/>
</dbReference>
<dbReference type="Pfam" id="PF00849">
    <property type="entry name" value="PseudoU_synth_2"/>
    <property type="match status" value="1"/>
</dbReference>
<sequence>MSYKPSILYEDNHLLVINKPAGWLVQGDRTGDQPLVDWGKDYLKKKYNKPGQVFLGVVHRLDRPVSGVVVFARTSKALPRMNQIFKSREVKKTYWALVQSAPPQPEGKLVHWLLKDSAKNKTKAYTTEKTEAKRSELTYRLLSRQANTYLLEVNPLTGRPHQIRVQLAAMGCPIIGDVKYGFSEPTTDASIGLHARSLSFVHPVRREPVTFQASVPELPLWQPFAAPSETTRNY</sequence>
<dbReference type="GO" id="GO:0009982">
    <property type="term" value="F:pseudouridine synthase activity"/>
    <property type="evidence" value="ECO:0007669"/>
    <property type="project" value="InterPro"/>
</dbReference>
<dbReference type="InterPro" id="IPR006224">
    <property type="entry name" value="PsdUridine_synth_RluA-like_CS"/>
</dbReference>
<dbReference type="GO" id="GO:0140098">
    <property type="term" value="F:catalytic activity, acting on RNA"/>
    <property type="evidence" value="ECO:0007669"/>
    <property type="project" value="UniProtKB-ARBA"/>
</dbReference>
<dbReference type="PROSITE" id="PS01129">
    <property type="entry name" value="PSI_RLU"/>
    <property type="match status" value="1"/>
</dbReference>
<reference evidence="4" key="2">
    <citation type="journal article" date="2024" name="Antonie Van Leeuwenhoek">
        <title>Roseihalotalea indica gen. nov., sp. nov., a halophilic Bacteroidetes from mesopelagic Southwest Indian Ocean with higher carbohydrate metabolic potential.</title>
        <authorList>
            <person name="Chen B."/>
            <person name="Zhang M."/>
            <person name="Lin D."/>
            <person name="Ye J."/>
            <person name="Tang K."/>
        </authorList>
    </citation>
    <scope>NUCLEOTIDE SEQUENCE</scope>
    <source>
        <strain evidence="4">TK19036</strain>
    </source>
</reference>